<evidence type="ECO:0000259" key="1">
    <source>
        <dbReference type="Pfam" id="PF08241"/>
    </source>
</evidence>
<dbReference type="SUPFAM" id="SSF53335">
    <property type="entry name" value="S-adenosyl-L-methionine-dependent methyltransferases"/>
    <property type="match status" value="1"/>
</dbReference>
<evidence type="ECO:0000313" key="2">
    <source>
        <dbReference type="EMBL" id="OGN27770.1"/>
    </source>
</evidence>
<reference evidence="2 3" key="1">
    <citation type="journal article" date="2016" name="Nat. Commun.">
        <title>Thousands of microbial genomes shed light on interconnected biogeochemical processes in an aquifer system.</title>
        <authorList>
            <person name="Anantharaman K."/>
            <person name="Brown C.T."/>
            <person name="Hug L.A."/>
            <person name="Sharon I."/>
            <person name="Castelle C.J."/>
            <person name="Probst A.J."/>
            <person name="Thomas B.C."/>
            <person name="Singh A."/>
            <person name="Wilkins M.J."/>
            <person name="Karaoz U."/>
            <person name="Brodie E.L."/>
            <person name="Williams K.H."/>
            <person name="Hubbard S.S."/>
            <person name="Banfield J.F."/>
        </authorList>
    </citation>
    <scope>NUCLEOTIDE SEQUENCE [LARGE SCALE GENOMIC DNA]</scope>
</reference>
<dbReference type="InterPro" id="IPR013216">
    <property type="entry name" value="Methyltransf_11"/>
</dbReference>
<dbReference type="Proteomes" id="UP000178444">
    <property type="component" value="Unassembled WGS sequence"/>
</dbReference>
<proteinExistence type="predicted"/>
<dbReference type="EMBL" id="MGKO01000007">
    <property type="protein sequence ID" value="OGN27770.1"/>
    <property type="molecule type" value="Genomic_DNA"/>
</dbReference>
<name>A0A1F8GRZ8_9BACT</name>
<dbReference type="GO" id="GO:0008757">
    <property type="term" value="F:S-adenosylmethionine-dependent methyltransferase activity"/>
    <property type="evidence" value="ECO:0007669"/>
    <property type="project" value="InterPro"/>
</dbReference>
<feature type="domain" description="Methyltransferase type 11" evidence="1">
    <location>
        <begin position="40"/>
        <end position="113"/>
    </location>
</feature>
<dbReference type="Gene3D" id="3.40.50.150">
    <property type="entry name" value="Vaccinia Virus protein VP39"/>
    <property type="match status" value="1"/>
</dbReference>
<dbReference type="InterPro" id="IPR029063">
    <property type="entry name" value="SAM-dependent_MTases_sf"/>
</dbReference>
<protein>
    <recommendedName>
        <fullName evidence="1">Methyltransferase type 11 domain-containing protein</fullName>
    </recommendedName>
</protein>
<dbReference type="AlphaFoldDB" id="A0A1F8GRZ8"/>
<dbReference type="CDD" id="cd02440">
    <property type="entry name" value="AdoMet_MTases"/>
    <property type="match status" value="1"/>
</dbReference>
<comment type="caution">
    <text evidence="2">The sequence shown here is derived from an EMBL/GenBank/DDBJ whole genome shotgun (WGS) entry which is preliminary data.</text>
</comment>
<dbReference type="Pfam" id="PF08241">
    <property type="entry name" value="Methyltransf_11"/>
    <property type="match status" value="1"/>
</dbReference>
<accession>A0A1F8GRZ8</accession>
<gene>
    <name evidence="2" type="ORF">A2941_02760</name>
</gene>
<evidence type="ECO:0000313" key="3">
    <source>
        <dbReference type="Proteomes" id="UP000178444"/>
    </source>
</evidence>
<organism evidence="2 3">
    <name type="scientific">Candidatus Yanofskybacteria bacterium RIFCSPLOWO2_01_FULL_49_17</name>
    <dbReference type="NCBI Taxonomy" id="1802700"/>
    <lineage>
        <taxon>Bacteria</taxon>
        <taxon>Candidatus Yanofskyibacteriota</taxon>
    </lineage>
</organism>
<sequence length="173" mass="19921">MKFTKYEKYGDYHWRQYEQGHGYKIHADKVKNWVKEKKVLDVGAGDGLITYLLGAKGIDNEPTGVMLAQKRGANVVLGDAYSLPNEEFEAVTMIDVLEHLEFPDKALQEAGRVAEYLYVTTPVKGKRKGRFHYQEWTSKELNELVEKNGFMLQEMEIVEPPANTIYAKFKRIT</sequence>